<protein>
    <submittedName>
        <fullName evidence="9">AH receptor-interacting protein isoform X2</fullName>
    </submittedName>
</protein>
<evidence type="ECO:0000256" key="3">
    <source>
        <dbReference type="ARBA" id="ARBA00022553"/>
    </source>
</evidence>
<evidence type="ECO:0000256" key="6">
    <source>
        <dbReference type="SAM" id="MobiDB-lite"/>
    </source>
</evidence>
<evidence type="ECO:0000313" key="8">
    <source>
        <dbReference type="Proteomes" id="UP000515140"/>
    </source>
</evidence>
<evidence type="ECO:0000256" key="1">
    <source>
        <dbReference type="ARBA" id="ARBA00004496"/>
    </source>
</evidence>
<dbReference type="InterPro" id="IPR056277">
    <property type="entry name" value="PPIase_AIP"/>
</dbReference>
<evidence type="ECO:0000313" key="9">
    <source>
        <dbReference type="RefSeq" id="XP_020823708.1"/>
    </source>
</evidence>
<keyword evidence="2" id="KW-0963">Cytoplasm</keyword>
<dbReference type="PANTHER" id="PTHR11242">
    <property type="entry name" value="ARYL HYDROCARBON RECEPTOR INTERACTING PROTEIN RELATED"/>
    <property type="match status" value="1"/>
</dbReference>
<name>A0A6P5IRL5_PHACI</name>
<gene>
    <name evidence="9" type="primary">AIP</name>
</gene>
<dbReference type="Gene3D" id="3.10.50.40">
    <property type="match status" value="1"/>
</dbReference>
<dbReference type="RefSeq" id="XP_020823708.1">
    <property type="nucleotide sequence ID" value="XM_020968049.1"/>
</dbReference>
<keyword evidence="9" id="KW-0675">Receptor</keyword>
<sequence>MADLVKKLRAEGIEKRVVQEGTGELPDFRDGTKATFHFRTLRSDEEGAVIDDSRQRGKPMELILGKQFKLPVWETIVRTMRPAEVAEFLCDVKCPEMSPHPKPGVVRLRTVPRPHQASGCADPLALLATPPAFLPSPFSAFSQRPFPALQPGILGNVISFRVKPCMSEAGGGRDALSTCRLCPALACFLGAVSLGRAKRSLRLGVSQEPSREPVGFGSFGRELYLCSSSLGGARGPVPTGVEKSPEHRRRQGPPGGPAALLWHRPDARAQLPGPRRPG</sequence>
<dbReference type="Proteomes" id="UP000515140">
    <property type="component" value="Unplaced"/>
</dbReference>
<dbReference type="InterPro" id="IPR046357">
    <property type="entry name" value="PPIase_dom_sf"/>
</dbReference>
<keyword evidence="8" id="KW-1185">Reference proteome</keyword>
<comment type="subcellular location">
    <subcellularLocation>
        <location evidence="1">Cytoplasm</location>
    </subcellularLocation>
</comment>
<evidence type="ECO:0000259" key="7">
    <source>
        <dbReference type="Pfam" id="PF23322"/>
    </source>
</evidence>
<feature type="domain" description="AIP/AIPL N-terminal FKBP-type PPIase" evidence="7">
    <location>
        <begin position="27"/>
        <end position="90"/>
    </location>
</feature>
<feature type="region of interest" description="Disordered" evidence="6">
    <location>
        <begin position="230"/>
        <end position="278"/>
    </location>
</feature>
<evidence type="ECO:0000256" key="4">
    <source>
        <dbReference type="ARBA" id="ARBA00022737"/>
    </source>
</evidence>
<dbReference type="Pfam" id="PF23322">
    <property type="entry name" value="PPIase_AIP"/>
    <property type="match status" value="1"/>
</dbReference>
<dbReference type="CTD" id="9049"/>
<dbReference type="AlphaFoldDB" id="A0A6P5IRL5"/>
<evidence type="ECO:0000256" key="2">
    <source>
        <dbReference type="ARBA" id="ARBA00022490"/>
    </source>
</evidence>
<dbReference type="GO" id="GO:0005737">
    <property type="term" value="C:cytoplasm"/>
    <property type="evidence" value="ECO:0007669"/>
    <property type="project" value="UniProtKB-SubCell"/>
</dbReference>
<proteinExistence type="predicted"/>
<keyword evidence="3" id="KW-0597">Phosphoprotein</keyword>
<dbReference type="GO" id="GO:0003755">
    <property type="term" value="F:peptidyl-prolyl cis-trans isomerase activity"/>
    <property type="evidence" value="ECO:0007669"/>
    <property type="project" value="InterPro"/>
</dbReference>
<dbReference type="SUPFAM" id="SSF54534">
    <property type="entry name" value="FKBP-like"/>
    <property type="match status" value="1"/>
</dbReference>
<reference evidence="9" key="1">
    <citation type="submission" date="2025-08" db="UniProtKB">
        <authorList>
            <consortium name="RefSeq"/>
        </authorList>
    </citation>
    <scope>IDENTIFICATION</scope>
    <source>
        <tissue evidence="9">Spleen</tissue>
    </source>
</reference>
<dbReference type="PANTHER" id="PTHR11242:SF3">
    <property type="entry name" value="AH RECEPTOR-INTERACTING PROTEIN"/>
    <property type="match status" value="1"/>
</dbReference>
<dbReference type="GeneID" id="110195342"/>
<organism evidence="8 9">
    <name type="scientific">Phascolarctos cinereus</name>
    <name type="common">Koala</name>
    <dbReference type="NCBI Taxonomy" id="38626"/>
    <lineage>
        <taxon>Eukaryota</taxon>
        <taxon>Metazoa</taxon>
        <taxon>Chordata</taxon>
        <taxon>Craniata</taxon>
        <taxon>Vertebrata</taxon>
        <taxon>Euteleostomi</taxon>
        <taxon>Mammalia</taxon>
        <taxon>Metatheria</taxon>
        <taxon>Diprotodontia</taxon>
        <taxon>Phascolarctidae</taxon>
        <taxon>Phascolarctos</taxon>
    </lineage>
</organism>
<dbReference type="InterPro" id="IPR039663">
    <property type="entry name" value="AIP/AIPL1/TTC9"/>
</dbReference>
<evidence type="ECO:0000256" key="5">
    <source>
        <dbReference type="ARBA" id="ARBA00022803"/>
    </source>
</evidence>
<keyword evidence="5" id="KW-0802">TPR repeat</keyword>
<keyword evidence="4" id="KW-0677">Repeat</keyword>
<accession>A0A6P5IRL5</accession>